<dbReference type="SUPFAM" id="SSF52768">
    <property type="entry name" value="Arginase/deacetylase"/>
    <property type="match status" value="1"/>
</dbReference>
<protein>
    <submittedName>
        <fullName evidence="3">Histone deacetylase family protein</fullName>
    </submittedName>
</protein>
<sequence length="297" mass="31531">MTLLFTHPDASRHRTPPGHPEQVARVAAVETALAPLGLTRRESPLAEESLLRLCHPQAYIDRIKSAEPASGTAQIDADTWMSPGSWDAALRAVGGACAAVDAVLSGHPNAFVLARPPGHHAETATPMGFCLFGTVAIAAKHALKSVAKVAVVDFDVHHGNGTQDLLWNENNVLFITSQQMPLWPGTGDASEKGAHDQIMNLPLPPGSGGTQMRAAYAPALARLRAFAPDLLIISAGFDAHEADPLAQLNWVEEDYTWLTRQLCDLCPRVVSVLEGGYDLDALGASAAAHVAVLQEQS</sequence>
<dbReference type="InterPro" id="IPR037138">
    <property type="entry name" value="His_deacetylse_dom_sf"/>
</dbReference>
<evidence type="ECO:0000259" key="2">
    <source>
        <dbReference type="Pfam" id="PF00850"/>
    </source>
</evidence>
<dbReference type="PANTHER" id="PTHR10625">
    <property type="entry name" value="HISTONE DEACETYLASE HDAC1-RELATED"/>
    <property type="match status" value="1"/>
</dbReference>
<organism evidence="3 4">
    <name type="scientific">Stagnihabitans tardus</name>
    <dbReference type="NCBI Taxonomy" id="2699202"/>
    <lineage>
        <taxon>Bacteria</taxon>
        <taxon>Pseudomonadati</taxon>
        <taxon>Pseudomonadota</taxon>
        <taxon>Alphaproteobacteria</taxon>
        <taxon>Rhodobacterales</taxon>
        <taxon>Paracoccaceae</taxon>
        <taxon>Stagnihabitans</taxon>
    </lineage>
</organism>
<feature type="domain" description="Histone deacetylase" evidence="2">
    <location>
        <begin position="19"/>
        <end position="293"/>
    </location>
</feature>
<dbReference type="Pfam" id="PF00850">
    <property type="entry name" value="Hist_deacetyl"/>
    <property type="match status" value="1"/>
</dbReference>
<comment type="similarity">
    <text evidence="1">Belongs to the histone deacetylase family.</text>
</comment>
<reference evidence="3" key="1">
    <citation type="submission" date="2020-01" db="EMBL/GenBank/DDBJ databases">
        <authorList>
            <person name="Chen W.-M."/>
        </authorList>
    </citation>
    <scope>NUCLEOTIDE SEQUENCE</scope>
    <source>
        <strain evidence="3">CYK-10</strain>
    </source>
</reference>
<dbReference type="InterPro" id="IPR023696">
    <property type="entry name" value="Ureohydrolase_dom_sf"/>
</dbReference>
<accession>A0AAE4Y8Y1</accession>
<dbReference type="InterPro" id="IPR000286">
    <property type="entry name" value="HDACs"/>
</dbReference>
<dbReference type="PANTHER" id="PTHR10625:SF10">
    <property type="entry name" value="HISTONE DEACETYLASE HDAC1"/>
    <property type="match status" value="1"/>
</dbReference>
<dbReference type="CDD" id="cd11599">
    <property type="entry name" value="HDAC_classII_2"/>
    <property type="match status" value="1"/>
</dbReference>
<comment type="caution">
    <text evidence="3">The sequence shown here is derived from an EMBL/GenBank/DDBJ whole genome shotgun (WGS) entry which is preliminary data.</text>
</comment>
<proteinExistence type="inferred from homology"/>
<dbReference type="RefSeq" id="WP_168773677.1">
    <property type="nucleotide sequence ID" value="NZ_JAABNR010000003.1"/>
</dbReference>
<keyword evidence="4" id="KW-1185">Reference proteome</keyword>
<gene>
    <name evidence="3" type="ORF">GV832_04705</name>
</gene>
<evidence type="ECO:0000256" key="1">
    <source>
        <dbReference type="ARBA" id="ARBA00005947"/>
    </source>
</evidence>
<dbReference type="Proteomes" id="UP001193501">
    <property type="component" value="Unassembled WGS sequence"/>
</dbReference>
<evidence type="ECO:0000313" key="4">
    <source>
        <dbReference type="Proteomes" id="UP001193501"/>
    </source>
</evidence>
<dbReference type="GO" id="GO:0004407">
    <property type="term" value="F:histone deacetylase activity"/>
    <property type="evidence" value="ECO:0007669"/>
    <property type="project" value="TreeGrafter"/>
</dbReference>
<dbReference type="Gene3D" id="3.40.800.20">
    <property type="entry name" value="Histone deacetylase domain"/>
    <property type="match status" value="1"/>
</dbReference>
<dbReference type="AlphaFoldDB" id="A0AAE4Y8Y1"/>
<dbReference type="GO" id="GO:0040029">
    <property type="term" value="P:epigenetic regulation of gene expression"/>
    <property type="evidence" value="ECO:0007669"/>
    <property type="project" value="TreeGrafter"/>
</dbReference>
<name>A0AAE4Y8Y1_9RHOB</name>
<dbReference type="InterPro" id="IPR023801">
    <property type="entry name" value="His_deacetylse_dom"/>
</dbReference>
<evidence type="ECO:0000313" key="3">
    <source>
        <dbReference type="EMBL" id="NBZ86873.1"/>
    </source>
</evidence>
<dbReference type="EMBL" id="JAABNR010000003">
    <property type="protein sequence ID" value="NBZ86873.1"/>
    <property type="molecule type" value="Genomic_DNA"/>
</dbReference>
<dbReference type="PRINTS" id="PR01270">
    <property type="entry name" value="HDASUPER"/>
</dbReference>